<dbReference type="Proteomes" id="UP000748025">
    <property type="component" value="Unassembled WGS sequence"/>
</dbReference>
<evidence type="ECO:0000313" key="1">
    <source>
        <dbReference type="EMBL" id="KAG6013636.1"/>
    </source>
</evidence>
<evidence type="ECO:0000313" key="2">
    <source>
        <dbReference type="Proteomes" id="UP000748025"/>
    </source>
</evidence>
<dbReference type="EMBL" id="SRPW01000566">
    <property type="protein sequence ID" value="KAG6013636.1"/>
    <property type="molecule type" value="Genomic_DNA"/>
</dbReference>
<organism evidence="1 2">
    <name type="scientific">Claviceps pusilla</name>
    <dbReference type="NCBI Taxonomy" id="123648"/>
    <lineage>
        <taxon>Eukaryota</taxon>
        <taxon>Fungi</taxon>
        <taxon>Dikarya</taxon>
        <taxon>Ascomycota</taxon>
        <taxon>Pezizomycotina</taxon>
        <taxon>Sordariomycetes</taxon>
        <taxon>Hypocreomycetidae</taxon>
        <taxon>Hypocreales</taxon>
        <taxon>Clavicipitaceae</taxon>
        <taxon>Claviceps</taxon>
    </lineage>
</organism>
<keyword evidence="2" id="KW-1185">Reference proteome</keyword>
<dbReference type="CDD" id="cd07247">
    <property type="entry name" value="SgaA_N_like"/>
    <property type="match status" value="1"/>
</dbReference>
<evidence type="ECO:0008006" key="3">
    <source>
        <dbReference type="Google" id="ProtNLM"/>
    </source>
</evidence>
<protein>
    <recommendedName>
        <fullName evidence="3">VOC domain-containing protein</fullName>
    </recommendedName>
</protein>
<reference evidence="1" key="1">
    <citation type="journal article" date="2020" name="bioRxiv">
        <title>Whole genome comparisons of ergot fungi reveals the divergence and evolution of species within the genus Claviceps are the result of varying mechanisms driving genome evolution and host range expansion.</title>
        <authorList>
            <person name="Wyka S.A."/>
            <person name="Mondo S.J."/>
            <person name="Liu M."/>
            <person name="Dettman J."/>
            <person name="Nalam V."/>
            <person name="Broders K.D."/>
        </authorList>
    </citation>
    <scope>NUCLEOTIDE SEQUENCE</scope>
    <source>
        <strain evidence="1">CCC 602</strain>
    </source>
</reference>
<name>A0A9P7NFA1_9HYPO</name>
<dbReference type="PANTHER" id="PTHR33993">
    <property type="entry name" value="GLYOXALASE-RELATED"/>
    <property type="match status" value="1"/>
</dbReference>
<gene>
    <name evidence="1" type="ORF">E4U43_007186</name>
</gene>
<dbReference type="InterPro" id="IPR029068">
    <property type="entry name" value="Glyas_Bleomycin-R_OHBP_Dase"/>
</dbReference>
<dbReference type="InterPro" id="IPR052164">
    <property type="entry name" value="Anthracycline_SecMetBiosynth"/>
</dbReference>
<dbReference type="AlphaFoldDB" id="A0A9P7NFA1"/>
<dbReference type="SUPFAM" id="SSF54593">
    <property type="entry name" value="Glyoxalase/Bleomycin resistance protein/Dihydroxybiphenyl dioxygenase"/>
    <property type="match status" value="1"/>
</dbReference>
<sequence>MSAQDENKECQLPYGQVCWFEVPVYDIQRASKLYAEVFEWKMNPEPRPMGMHGIKAMHMFTSLSKDFNGAFLAMEDGYEMTRYGKHDKEILPPLATFCVKDCDETLKQVGALGGRTQCHKTAIGHGQGYFARFLDSEGNVMGIWSQN</sequence>
<dbReference type="OrthoDB" id="447346at2759"/>
<proteinExistence type="predicted"/>
<accession>A0A9P7NFA1</accession>
<comment type="caution">
    <text evidence="1">The sequence shown here is derived from an EMBL/GenBank/DDBJ whole genome shotgun (WGS) entry which is preliminary data.</text>
</comment>
<dbReference type="PANTHER" id="PTHR33993:SF2">
    <property type="entry name" value="VOC DOMAIN-CONTAINING PROTEIN"/>
    <property type="match status" value="1"/>
</dbReference>
<dbReference type="Gene3D" id="3.10.180.10">
    <property type="entry name" value="2,3-Dihydroxybiphenyl 1,2-Dioxygenase, domain 1"/>
    <property type="match status" value="1"/>
</dbReference>